<dbReference type="Gramene" id="TraesRN6B0100056100.1">
    <property type="protein sequence ID" value="TraesRN6B0100056100.1"/>
    <property type="gene ID" value="TraesRN6B0100056100"/>
</dbReference>
<reference evidence="4" key="1">
    <citation type="submission" date="2018-08" db="EMBL/GenBank/DDBJ databases">
        <authorList>
            <person name="Rossello M."/>
        </authorList>
    </citation>
    <scope>NUCLEOTIDE SEQUENCE [LARGE SCALE GENOMIC DNA]</scope>
    <source>
        <strain evidence="4">cv. Chinese Spring</strain>
    </source>
</reference>
<evidence type="ECO:0000256" key="2">
    <source>
        <dbReference type="ARBA" id="ARBA00010846"/>
    </source>
</evidence>
<dbReference type="InterPro" id="IPR000210">
    <property type="entry name" value="BTB/POZ_dom"/>
</dbReference>
<dbReference type="InterPro" id="IPR011333">
    <property type="entry name" value="SKP1/BTB/POZ_sf"/>
</dbReference>
<dbReference type="Pfam" id="PF24570">
    <property type="entry name" value="BACK_BPM_SPOP"/>
    <property type="match status" value="1"/>
</dbReference>
<dbReference type="STRING" id="4565.A0A3B6PEY4"/>
<dbReference type="InterPro" id="IPR056423">
    <property type="entry name" value="BACK_BPM_SPOP"/>
</dbReference>
<comment type="similarity">
    <text evidence="2">Belongs to the Tdpoz family.</text>
</comment>
<dbReference type="Gramene" id="TraesKAR6B01G0013500.1">
    <property type="protein sequence ID" value="cds.TraesKAR6B01G0013500.1"/>
    <property type="gene ID" value="TraesKAR6B01G0013500"/>
</dbReference>
<accession>A0A3B6PEY4</accession>
<dbReference type="Gramene" id="TraesJUL6B03G03453610.1">
    <property type="protein sequence ID" value="TraesJUL6B03G03453610.1.CDS1"/>
    <property type="gene ID" value="TraesJUL6B03G03453610"/>
</dbReference>
<dbReference type="GO" id="GO:0016567">
    <property type="term" value="P:protein ubiquitination"/>
    <property type="evidence" value="ECO:0007669"/>
    <property type="project" value="InterPro"/>
</dbReference>
<comment type="pathway">
    <text evidence="1">Protein modification; protein ubiquitination.</text>
</comment>
<dbReference type="InterPro" id="IPR045005">
    <property type="entry name" value="BPM1-6"/>
</dbReference>
<dbReference type="PANTHER" id="PTHR26379">
    <property type="entry name" value="BTB/POZ AND MATH DOMAIN-CONTAINING PROTEIN 1"/>
    <property type="match status" value="1"/>
</dbReference>
<dbReference type="OrthoDB" id="1742736at2759"/>
<dbReference type="Gene3D" id="1.25.40.420">
    <property type="match status" value="1"/>
</dbReference>
<dbReference type="AlphaFoldDB" id="A0A3B6PEY4"/>
<dbReference type="Gene3D" id="3.30.710.10">
    <property type="entry name" value="Potassium Channel Kv1.1, Chain A"/>
    <property type="match status" value="1"/>
</dbReference>
<feature type="domain" description="BTB" evidence="3">
    <location>
        <begin position="1"/>
        <end position="64"/>
    </location>
</feature>
<dbReference type="EnsemblPlants" id="TraesCS6B02G030100.1">
    <property type="protein sequence ID" value="TraesCS6B02G030100.1.cds1"/>
    <property type="gene ID" value="TraesCS6B02G030100"/>
</dbReference>
<dbReference type="Gramene" id="TraesCAD_scaffold_019838_01G000100.1">
    <property type="protein sequence ID" value="TraesCAD_scaffold_019838_01G000100.1"/>
    <property type="gene ID" value="TraesCAD_scaffold_019838_01G000100"/>
</dbReference>
<protein>
    <recommendedName>
        <fullName evidence="3">BTB domain-containing protein</fullName>
    </recommendedName>
</protein>
<reference evidence="4" key="2">
    <citation type="submission" date="2018-10" db="UniProtKB">
        <authorList>
            <consortium name="EnsemblPlants"/>
        </authorList>
    </citation>
    <scope>IDENTIFICATION</scope>
</reference>
<dbReference type="SUPFAM" id="SSF54695">
    <property type="entry name" value="POZ domain"/>
    <property type="match status" value="1"/>
</dbReference>
<organism evidence="4">
    <name type="scientific">Triticum aestivum</name>
    <name type="common">Wheat</name>
    <dbReference type="NCBI Taxonomy" id="4565"/>
    <lineage>
        <taxon>Eukaryota</taxon>
        <taxon>Viridiplantae</taxon>
        <taxon>Streptophyta</taxon>
        <taxon>Embryophyta</taxon>
        <taxon>Tracheophyta</taxon>
        <taxon>Spermatophyta</taxon>
        <taxon>Magnoliopsida</taxon>
        <taxon>Liliopsida</taxon>
        <taxon>Poales</taxon>
        <taxon>Poaceae</taxon>
        <taxon>BOP clade</taxon>
        <taxon>Pooideae</taxon>
        <taxon>Triticodae</taxon>
        <taxon>Triticeae</taxon>
        <taxon>Triticinae</taxon>
        <taxon>Triticum</taxon>
    </lineage>
</organism>
<dbReference type="PROSITE" id="PS50097">
    <property type="entry name" value="BTB"/>
    <property type="match status" value="1"/>
</dbReference>
<dbReference type="SMART" id="SM00225">
    <property type="entry name" value="BTB"/>
    <property type="match status" value="1"/>
</dbReference>
<dbReference type="Proteomes" id="UP000019116">
    <property type="component" value="Chromosome 6B"/>
</dbReference>
<dbReference type="SMR" id="A0A3B6PEY4"/>
<dbReference type="Gramene" id="TraesCS6B02G030100.1">
    <property type="protein sequence ID" value="TraesCS6B02G030100.1.cds1"/>
    <property type="gene ID" value="TraesCS6B02G030100"/>
</dbReference>
<dbReference type="Pfam" id="PF00651">
    <property type="entry name" value="BTB"/>
    <property type="match status" value="1"/>
</dbReference>
<evidence type="ECO:0000256" key="1">
    <source>
        <dbReference type="ARBA" id="ARBA00004906"/>
    </source>
</evidence>
<dbReference type="Gramene" id="TraesCLE_scaffold_031893_01G000100.1">
    <property type="protein sequence ID" value="TraesCLE_scaffold_031893_01G000100.1"/>
    <property type="gene ID" value="TraesCLE_scaffold_031893_01G000100"/>
</dbReference>
<dbReference type="OMA" id="CKHIDVG"/>
<sequence length="172" mass="19187">MVCDDSFVAHHCVLAARSAVFSAELFGPMKEGAIGSVIHVEDMEAKVFKALLSFIYIDSLPEMEIDMVEEEIEVEEALWLQHLLVAADRYDLQRLKALCEEKLCKHIDVGSVNTILALAEGHNCCVLKELSLEFLKTPSNLKDIMATDRLDDIIRTCPSLVKELIAKLASLK</sequence>
<evidence type="ECO:0000313" key="4">
    <source>
        <dbReference type="EnsemblPlants" id="TraesCS6B02G030100.1.cds1"/>
    </source>
</evidence>
<proteinExistence type="inferred from homology"/>
<name>A0A3B6PEY4_WHEAT</name>
<dbReference type="Gramene" id="TraesLDM6B03G03429710.1">
    <property type="protein sequence ID" value="TraesLDM6B03G03429710.1.CDS1"/>
    <property type="gene ID" value="TraesLDM6B03G03429710"/>
</dbReference>
<keyword evidence="5" id="KW-1185">Reference proteome</keyword>
<dbReference type="Gramene" id="TraesSYM6B03G03372820.1">
    <property type="protein sequence ID" value="TraesSYM6B03G03372820.1.CDS1"/>
    <property type="gene ID" value="TraesSYM6B03G03372820"/>
</dbReference>
<dbReference type="Gramene" id="TraesCS6B03G0067800.1">
    <property type="protein sequence ID" value="TraesCS6B03G0067800.1.CDS1"/>
    <property type="gene ID" value="TraesCS6B03G0067800"/>
</dbReference>
<evidence type="ECO:0000259" key="3">
    <source>
        <dbReference type="PROSITE" id="PS50097"/>
    </source>
</evidence>
<dbReference type="PANTHER" id="PTHR26379:SF522">
    <property type="entry name" value="(BREAD WHEAT) HYPOTHETICAL PROTEIN"/>
    <property type="match status" value="1"/>
</dbReference>
<evidence type="ECO:0000313" key="5">
    <source>
        <dbReference type="Proteomes" id="UP000019116"/>
    </source>
</evidence>
<dbReference type="Gramene" id="TraesARI6B03G03384710.1">
    <property type="protein sequence ID" value="TraesARI6B03G03384710.1.CDS1"/>
    <property type="gene ID" value="TraesARI6B03G03384710"/>
</dbReference>